<feature type="domain" description="Penicillin-binding protein 4 C-terminal" evidence="15">
    <location>
        <begin position="359"/>
        <end position="419"/>
    </location>
</feature>
<comment type="similarity">
    <text evidence="2 10">Belongs to the peptidase S11 family.</text>
</comment>
<gene>
    <name evidence="16" type="ORF">OL234_04445</name>
</gene>
<evidence type="ECO:0000256" key="8">
    <source>
        <dbReference type="PIRSR" id="PIRSR618044-1"/>
    </source>
</evidence>
<organism evidence="16 17">
    <name type="scientific">Vagococcus intermedius</name>
    <dbReference type="NCBI Taxonomy" id="2991418"/>
    <lineage>
        <taxon>Bacteria</taxon>
        <taxon>Bacillati</taxon>
        <taxon>Bacillota</taxon>
        <taxon>Bacilli</taxon>
        <taxon>Lactobacillales</taxon>
        <taxon>Enterococcaceae</taxon>
        <taxon>Vagococcus</taxon>
    </lineage>
</organism>
<dbReference type="SUPFAM" id="SSF69189">
    <property type="entry name" value="Penicillin-binding protein associated domain"/>
    <property type="match status" value="1"/>
</dbReference>
<comment type="function">
    <text evidence="1">Removes C-terminal D-alanyl residues from sugar-peptide cell wall precursors.</text>
</comment>
<dbReference type="InterPro" id="IPR018044">
    <property type="entry name" value="Peptidase_S11"/>
</dbReference>
<evidence type="ECO:0000256" key="5">
    <source>
        <dbReference type="ARBA" id="ARBA00022960"/>
    </source>
</evidence>
<proteinExistence type="inferred from homology"/>
<evidence type="ECO:0000256" key="11">
    <source>
        <dbReference type="SAM" id="MobiDB-lite"/>
    </source>
</evidence>
<dbReference type="InterPro" id="IPR015294">
    <property type="entry name" value="Pen-bd_prot4_C_dom"/>
</dbReference>
<evidence type="ECO:0000256" key="3">
    <source>
        <dbReference type="ARBA" id="ARBA00022729"/>
    </source>
</evidence>
<sequence length="503" mass="55609">MGKSKVMVALVIISMLSSFASPLLGYAVEEPFVNVTGVEETSRENPEEIAQKQTGKKEARETQDIMQISAAYGYPANDFYRPAASMVIEADTGDIVWSDQPDLEHEIASITKLMSVYLIFEAISQKKITLDTSLTVSDKIAEIANISSLSNNRLIAGTNYKVSDLLSIILMASSNAATVMLTNFLVDDNEGKFVEMMNTKAKELGMNRTNFYNSSGATASAFNGLYNPEGFDAMSENTSTVHDLALLTYHLLKEYPEILEYTKKPVVTVMAGTEMEETFSTYVYSVEGSLFSLEGTDGLKTGSSPTAGFGHVGTTKRGNPRMIEVFLGVGDWTDPQSELVRFGIGNALMEKMFDDFSVKKVLKKGVRKINGKKIVLEKDLSGFVRTDKKPEFEFKGNQVVLKPEFKKISKGLKQPSVTYKKFLTAAQKAEIEHQRKVNKRIGQYIVPLLLLLVSAVFLTLAKIFQQKERSEAIACFMLGTLILAITLILTAYTLVTGQPFLYL</sequence>
<evidence type="ECO:0000256" key="10">
    <source>
        <dbReference type="RuleBase" id="RU004016"/>
    </source>
</evidence>
<keyword evidence="12" id="KW-1133">Transmembrane helix</keyword>
<dbReference type="PANTHER" id="PTHR21581:SF11">
    <property type="entry name" value="D-ALANYL-D-ALANINE CARBOXYPEPTIDASE DACA"/>
    <property type="match status" value="1"/>
</dbReference>
<feature type="transmembrane region" description="Helical" evidence="12">
    <location>
        <begin position="441"/>
        <end position="461"/>
    </location>
</feature>
<evidence type="ECO:0000256" key="12">
    <source>
        <dbReference type="SAM" id="Phobius"/>
    </source>
</evidence>
<dbReference type="Gene3D" id="2.30.140.20">
    <property type="entry name" value="Penicillin-binding protein 4, C-terminal domain"/>
    <property type="match status" value="1"/>
</dbReference>
<dbReference type="PRINTS" id="PR00725">
    <property type="entry name" value="DADACBPTASE1"/>
</dbReference>
<feature type="active site" description="Proton acceptor" evidence="8">
    <location>
        <position position="112"/>
    </location>
</feature>
<evidence type="ECO:0000256" key="6">
    <source>
        <dbReference type="ARBA" id="ARBA00022984"/>
    </source>
</evidence>
<dbReference type="AlphaFoldDB" id="A0AAF0CW95"/>
<feature type="region of interest" description="Disordered" evidence="11">
    <location>
        <begin position="37"/>
        <end position="60"/>
    </location>
</feature>
<evidence type="ECO:0000256" key="9">
    <source>
        <dbReference type="PIRSR" id="PIRSR618044-2"/>
    </source>
</evidence>
<evidence type="ECO:0000256" key="4">
    <source>
        <dbReference type="ARBA" id="ARBA00022801"/>
    </source>
</evidence>
<dbReference type="Gene3D" id="3.40.710.10">
    <property type="entry name" value="DD-peptidase/beta-lactamase superfamily"/>
    <property type="match status" value="1"/>
</dbReference>
<feature type="chain" id="PRO_5042001035" evidence="13">
    <location>
        <begin position="21"/>
        <end position="503"/>
    </location>
</feature>
<keyword evidence="5" id="KW-0133">Cell shape</keyword>
<feature type="active site" description="Acyl-ester intermediate" evidence="8">
    <location>
        <position position="109"/>
    </location>
</feature>
<dbReference type="EMBL" id="CP110232">
    <property type="protein sequence ID" value="WEG74150.1"/>
    <property type="molecule type" value="Genomic_DNA"/>
</dbReference>
<feature type="domain" description="Peptidase S11 D-alanyl-D-alanine carboxypeptidase A N-terminal" evidence="14">
    <location>
        <begin position="84"/>
        <end position="328"/>
    </location>
</feature>
<evidence type="ECO:0000256" key="1">
    <source>
        <dbReference type="ARBA" id="ARBA00003217"/>
    </source>
</evidence>
<accession>A0AAF0CW95</accession>
<dbReference type="KEGG" id="vie:OL234_04445"/>
<feature type="signal peptide" evidence="13">
    <location>
        <begin position="1"/>
        <end position="20"/>
    </location>
</feature>
<keyword evidence="3 13" id="KW-0732">Signal</keyword>
<keyword evidence="6" id="KW-0573">Peptidoglycan synthesis</keyword>
<dbReference type="GO" id="GO:0071555">
    <property type="term" value="P:cell wall organization"/>
    <property type="evidence" value="ECO:0007669"/>
    <property type="project" value="UniProtKB-KW"/>
</dbReference>
<protein>
    <submittedName>
        <fullName evidence="16">DUF1958 domain-containing protein</fullName>
    </submittedName>
</protein>
<dbReference type="GO" id="GO:0008360">
    <property type="term" value="P:regulation of cell shape"/>
    <property type="evidence" value="ECO:0007669"/>
    <property type="project" value="UniProtKB-KW"/>
</dbReference>
<dbReference type="Proteomes" id="UP001179647">
    <property type="component" value="Chromosome"/>
</dbReference>
<feature type="active site" evidence="8">
    <location>
        <position position="173"/>
    </location>
</feature>
<evidence type="ECO:0000259" key="14">
    <source>
        <dbReference type="Pfam" id="PF00768"/>
    </source>
</evidence>
<keyword evidence="12" id="KW-0472">Membrane</keyword>
<dbReference type="SUPFAM" id="SSF56601">
    <property type="entry name" value="beta-lactamase/transpeptidase-like"/>
    <property type="match status" value="1"/>
</dbReference>
<name>A0AAF0CW95_9ENTE</name>
<dbReference type="InterPro" id="IPR012338">
    <property type="entry name" value="Beta-lactam/transpept-like"/>
</dbReference>
<dbReference type="GO" id="GO:0009252">
    <property type="term" value="P:peptidoglycan biosynthetic process"/>
    <property type="evidence" value="ECO:0007669"/>
    <property type="project" value="UniProtKB-KW"/>
</dbReference>
<dbReference type="RefSeq" id="WP_275469949.1">
    <property type="nucleotide sequence ID" value="NZ_CP110232.1"/>
</dbReference>
<dbReference type="Pfam" id="PF00768">
    <property type="entry name" value="Peptidase_S11"/>
    <property type="match status" value="1"/>
</dbReference>
<dbReference type="InterPro" id="IPR001967">
    <property type="entry name" value="Peptidase_S11_N"/>
</dbReference>
<keyword evidence="17" id="KW-1185">Reference proteome</keyword>
<evidence type="ECO:0000256" key="7">
    <source>
        <dbReference type="ARBA" id="ARBA00023316"/>
    </source>
</evidence>
<reference evidence="16" key="1">
    <citation type="submission" date="2022-10" db="EMBL/GenBank/DDBJ databases">
        <title>Vagococcus sp. isolated from poultry meat.</title>
        <authorList>
            <person name="Johansson P."/>
            <person name="Bjorkroth J."/>
        </authorList>
    </citation>
    <scope>NUCLEOTIDE SEQUENCE</scope>
    <source>
        <strain evidence="16">STAA11</strain>
    </source>
</reference>
<dbReference type="Pfam" id="PF09211">
    <property type="entry name" value="DUF1958"/>
    <property type="match status" value="1"/>
</dbReference>
<keyword evidence="12" id="KW-0812">Transmembrane</keyword>
<evidence type="ECO:0000259" key="15">
    <source>
        <dbReference type="Pfam" id="PF09211"/>
    </source>
</evidence>
<dbReference type="GO" id="GO:0006508">
    <property type="term" value="P:proteolysis"/>
    <property type="evidence" value="ECO:0007669"/>
    <property type="project" value="InterPro"/>
</dbReference>
<feature type="binding site" evidence="9">
    <location>
        <position position="300"/>
    </location>
    <ligand>
        <name>substrate</name>
    </ligand>
</feature>
<evidence type="ECO:0000313" key="17">
    <source>
        <dbReference type="Proteomes" id="UP001179647"/>
    </source>
</evidence>
<evidence type="ECO:0000256" key="13">
    <source>
        <dbReference type="SAM" id="SignalP"/>
    </source>
</evidence>
<keyword evidence="7" id="KW-0961">Cell wall biogenesis/degradation</keyword>
<dbReference type="PANTHER" id="PTHR21581">
    <property type="entry name" value="D-ALANYL-D-ALANINE CARBOXYPEPTIDASE"/>
    <property type="match status" value="1"/>
</dbReference>
<dbReference type="InterPro" id="IPR037091">
    <property type="entry name" value="Pen-bd_prot4_C_dom_sf"/>
</dbReference>
<feature type="compositionally biased region" description="Basic and acidic residues" evidence="11">
    <location>
        <begin position="40"/>
        <end position="60"/>
    </location>
</feature>
<evidence type="ECO:0000313" key="16">
    <source>
        <dbReference type="EMBL" id="WEG74150.1"/>
    </source>
</evidence>
<keyword evidence="4" id="KW-0378">Hydrolase</keyword>
<dbReference type="InterPro" id="IPR015956">
    <property type="entry name" value="Peniciliin-bd_prot_C_sf"/>
</dbReference>
<feature type="transmembrane region" description="Helical" evidence="12">
    <location>
        <begin position="473"/>
        <end position="495"/>
    </location>
</feature>
<dbReference type="GO" id="GO:0009002">
    <property type="term" value="F:serine-type D-Ala-D-Ala carboxypeptidase activity"/>
    <property type="evidence" value="ECO:0007669"/>
    <property type="project" value="InterPro"/>
</dbReference>
<evidence type="ECO:0000256" key="2">
    <source>
        <dbReference type="ARBA" id="ARBA00007164"/>
    </source>
</evidence>